<protein>
    <recommendedName>
        <fullName evidence="3">PARP catalytic domain-containing protein</fullName>
    </recommendedName>
</protein>
<dbReference type="Gene3D" id="3.90.175.10">
    <property type="entry name" value="Diphtheria Toxin, domain 1"/>
    <property type="match status" value="1"/>
</dbReference>
<name>W4L8Q2_ENTF1</name>
<accession>W4L8Q2</accession>
<dbReference type="EMBL" id="AZHW01001124">
    <property type="protein sequence ID" value="ETW94080.1"/>
    <property type="molecule type" value="Genomic_DNA"/>
</dbReference>
<reference evidence="1 2" key="1">
    <citation type="journal article" date="2014" name="Nature">
        <title>An environmental bacterial taxon with a large and distinct metabolic repertoire.</title>
        <authorList>
            <person name="Wilson M.C."/>
            <person name="Mori T."/>
            <person name="Ruckert C."/>
            <person name="Uria A.R."/>
            <person name="Helf M.J."/>
            <person name="Takada K."/>
            <person name="Gernert C."/>
            <person name="Steffens U.A."/>
            <person name="Heycke N."/>
            <person name="Schmitt S."/>
            <person name="Rinke C."/>
            <person name="Helfrich E.J."/>
            <person name="Brachmann A.O."/>
            <person name="Gurgui C."/>
            <person name="Wakimoto T."/>
            <person name="Kracht M."/>
            <person name="Crusemann M."/>
            <person name="Hentschel U."/>
            <person name="Abe I."/>
            <person name="Matsunaga S."/>
            <person name="Kalinowski J."/>
            <person name="Takeyama H."/>
            <person name="Piel J."/>
        </authorList>
    </citation>
    <scope>NUCLEOTIDE SEQUENCE [LARGE SCALE GENOMIC DNA]</scope>
    <source>
        <strain evidence="2">TSY1</strain>
    </source>
</reference>
<dbReference type="SUPFAM" id="SSF56399">
    <property type="entry name" value="ADP-ribosylation"/>
    <property type="match status" value="1"/>
</dbReference>
<gene>
    <name evidence="1" type="ORF">ETSY1_36440</name>
</gene>
<dbReference type="AlphaFoldDB" id="W4L8Q2"/>
<evidence type="ECO:0008006" key="3">
    <source>
        <dbReference type="Google" id="ProtNLM"/>
    </source>
</evidence>
<proteinExistence type="predicted"/>
<organism evidence="1 2">
    <name type="scientific">Entotheonella factor</name>
    <dbReference type="NCBI Taxonomy" id="1429438"/>
    <lineage>
        <taxon>Bacteria</taxon>
        <taxon>Pseudomonadati</taxon>
        <taxon>Nitrospinota/Tectimicrobiota group</taxon>
        <taxon>Candidatus Tectimicrobiota</taxon>
        <taxon>Candidatus Entotheonellia</taxon>
        <taxon>Candidatus Entotheonellales</taxon>
        <taxon>Candidatus Entotheonellaceae</taxon>
        <taxon>Candidatus Entotheonella</taxon>
    </lineage>
</organism>
<evidence type="ECO:0000313" key="1">
    <source>
        <dbReference type="EMBL" id="ETW94080.1"/>
    </source>
</evidence>
<evidence type="ECO:0000313" key="2">
    <source>
        <dbReference type="Proteomes" id="UP000019141"/>
    </source>
</evidence>
<keyword evidence="2" id="KW-1185">Reference proteome</keyword>
<comment type="caution">
    <text evidence="1">The sequence shown here is derived from an EMBL/GenBank/DDBJ whole genome shotgun (WGS) entry which is preliminary data.</text>
</comment>
<dbReference type="HOGENOM" id="CLU_2001542_0_0_7"/>
<dbReference type="Proteomes" id="UP000019141">
    <property type="component" value="Unassembled WGS sequence"/>
</dbReference>
<sequence>MILFHGTDLDSALDILNNGLDATKLIAFQLNRPTQLGMGWYAACDAEVAWFFASLAPGNTGRGYTVIEINIPEPILQQLIASRFALRHTIANVPFRAQQYWFDVAAFVTLNTHAAFRPHTRQEPSHE</sequence>